<feature type="active site" description="Proton acceptor" evidence="6">
    <location>
        <position position="236"/>
    </location>
</feature>
<evidence type="ECO:0000313" key="9">
    <source>
        <dbReference type="EMBL" id="STO31811.1"/>
    </source>
</evidence>
<dbReference type="OrthoDB" id="9770452at2"/>
<feature type="binding site" evidence="7">
    <location>
        <position position="236"/>
    </location>
    <ligand>
        <name>FMN</name>
        <dbReference type="ChEBI" id="CHEBI:58210"/>
    </ligand>
</feature>
<accession>A0A377GZ36</accession>
<keyword evidence="2 7" id="KW-0285">Flavoprotein</keyword>
<dbReference type="PROSITE" id="PS51349">
    <property type="entry name" value="FMN_HYDROXY_ACID_DH_2"/>
    <property type="match status" value="1"/>
</dbReference>
<feature type="binding site" evidence="7">
    <location>
        <position position="239"/>
    </location>
    <ligand>
        <name>glyoxylate</name>
        <dbReference type="ChEBI" id="CHEBI:36655"/>
    </ligand>
</feature>
<dbReference type="InterPro" id="IPR037396">
    <property type="entry name" value="FMN_HAD"/>
</dbReference>
<dbReference type="PANTHER" id="PTHR10578:SF107">
    <property type="entry name" value="2-HYDROXYACID OXIDASE 1"/>
    <property type="match status" value="1"/>
</dbReference>
<keyword evidence="4 9" id="KW-0560">Oxidoreductase</keyword>
<gene>
    <name evidence="9" type="ORF">NCTC10723_01271</name>
</gene>
<evidence type="ECO:0000256" key="2">
    <source>
        <dbReference type="ARBA" id="ARBA00022630"/>
    </source>
</evidence>
<sequence>MDMKTLKESAREKMKGFCNLCKVCDGIWCAGRVPGMGGTGSGSSFKSNYESLKNIKLVLRTIHSATEPKLSCTLLGKELSFPVLGAPITGTKFNMGGGVTEEEYCNDIIEGCLETGSIGMIGDTGDPTCYDFGLKAIKKVGGLGIAIIKPRSNEEIIRRIRIAEKAGAVAVGVDLDGAGLVTMKLFGQPVGPKTVEDLKILVDSTELPFIAKGIMSVDEALACVEAGVNTIVVSNHGGRVLDYCQASCDVLEDIVKAVGDKITVLADGSVREGVDVLKYLALGAKGVLVGRPLIWGSIGGRKEGVLTVMNTLKSQLSQAMILTGTNDVKSVSNKIIIK</sequence>
<evidence type="ECO:0000256" key="6">
    <source>
        <dbReference type="PIRSR" id="PIRSR000138-1"/>
    </source>
</evidence>
<comment type="similarity">
    <text evidence="5">Belongs to the FMN-dependent alpha-hydroxy acid dehydrogenase family.</text>
</comment>
<keyword evidence="3 7" id="KW-0288">FMN</keyword>
<feature type="binding site" evidence="7">
    <location>
        <begin position="267"/>
        <end position="271"/>
    </location>
    <ligand>
        <name>FMN</name>
        <dbReference type="ChEBI" id="CHEBI:58210"/>
    </ligand>
</feature>
<dbReference type="PIRSF" id="PIRSF000138">
    <property type="entry name" value="Al-hdrx_acd_dh"/>
    <property type="match status" value="1"/>
</dbReference>
<keyword evidence="9" id="KW-0503">Monooxygenase</keyword>
<dbReference type="GO" id="GO:0050040">
    <property type="term" value="F:lactate 2-monooxygenase activity"/>
    <property type="evidence" value="ECO:0007669"/>
    <property type="project" value="UniProtKB-EC"/>
</dbReference>
<feature type="binding site" evidence="7">
    <location>
        <begin position="290"/>
        <end position="291"/>
    </location>
    <ligand>
        <name>FMN</name>
        <dbReference type="ChEBI" id="CHEBI:58210"/>
    </ligand>
</feature>
<dbReference type="PANTHER" id="PTHR10578">
    <property type="entry name" value="S -2-HYDROXY-ACID OXIDASE-RELATED"/>
    <property type="match status" value="1"/>
</dbReference>
<dbReference type="InterPro" id="IPR012133">
    <property type="entry name" value="Alpha-hydoxy_acid_DH_FMN"/>
</dbReference>
<dbReference type="InterPro" id="IPR000262">
    <property type="entry name" value="FMN-dep_DH"/>
</dbReference>
<dbReference type="AlphaFoldDB" id="A0A377GZ36"/>
<keyword evidence="10" id="KW-1185">Reference proteome</keyword>
<dbReference type="Proteomes" id="UP000255328">
    <property type="component" value="Unassembled WGS sequence"/>
</dbReference>
<evidence type="ECO:0000256" key="5">
    <source>
        <dbReference type="ARBA" id="ARBA00024042"/>
    </source>
</evidence>
<dbReference type="EC" id="1.13.12.4" evidence="9"/>
<evidence type="ECO:0000313" key="10">
    <source>
        <dbReference type="Proteomes" id="UP000255328"/>
    </source>
</evidence>
<evidence type="ECO:0000256" key="7">
    <source>
        <dbReference type="PIRSR" id="PIRSR000138-2"/>
    </source>
</evidence>
<dbReference type="Gene3D" id="3.20.20.70">
    <property type="entry name" value="Aldolase class I"/>
    <property type="match status" value="1"/>
</dbReference>
<name>A0A377GZ36_9FUSO</name>
<proteinExistence type="inferred from homology"/>
<evidence type="ECO:0000259" key="8">
    <source>
        <dbReference type="PROSITE" id="PS51349"/>
    </source>
</evidence>
<dbReference type="Pfam" id="PF01070">
    <property type="entry name" value="FMN_dh"/>
    <property type="match status" value="2"/>
</dbReference>
<feature type="domain" description="FMN hydroxy acid dehydrogenase" evidence="8">
    <location>
        <begin position="37"/>
        <end position="338"/>
    </location>
</feature>
<dbReference type="GO" id="GO:0010181">
    <property type="term" value="F:FMN binding"/>
    <property type="evidence" value="ECO:0007669"/>
    <property type="project" value="InterPro"/>
</dbReference>
<evidence type="ECO:0000256" key="3">
    <source>
        <dbReference type="ARBA" id="ARBA00022643"/>
    </source>
</evidence>
<dbReference type="RefSeq" id="WP_115270455.1">
    <property type="nucleotide sequence ID" value="NZ_UGGU01000003.1"/>
</dbReference>
<comment type="cofactor">
    <cofactor evidence="1">
        <name>FMN</name>
        <dbReference type="ChEBI" id="CHEBI:58210"/>
    </cofactor>
</comment>
<dbReference type="CDD" id="cd02809">
    <property type="entry name" value="alpha_hydroxyacid_oxid_FMN"/>
    <property type="match status" value="1"/>
</dbReference>
<evidence type="ECO:0000256" key="4">
    <source>
        <dbReference type="ARBA" id="ARBA00023002"/>
    </source>
</evidence>
<protein>
    <submittedName>
        <fullName evidence="9">Lactate 2-monooxygenase</fullName>
        <ecNumber evidence="9">1.13.12.4</ecNumber>
    </submittedName>
</protein>
<dbReference type="SUPFAM" id="SSF51395">
    <property type="entry name" value="FMN-linked oxidoreductases"/>
    <property type="match status" value="1"/>
</dbReference>
<evidence type="ECO:0000256" key="1">
    <source>
        <dbReference type="ARBA" id="ARBA00001917"/>
    </source>
</evidence>
<reference evidence="9 10" key="1">
    <citation type="submission" date="2018-06" db="EMBL/GenBank/DDBJ databases">
        <authorList>
            <consortium name="Pathogen Informatics"/>
            <person name="Doyle S."/>
        </authorList>
    </citation>
    <scope>NUCLEOTIDE SEQUENCE [LARGE SCALE GENOMIC DNA]</scope>
    <source>
        <strain evidence="9 10">NCTC10723</strain>
    </source>
</reference>
<feature type="binding site" evidence="7">
    <location>
        <position position="212"/>
    </location>
    <ligand>
        <name>FMN</name>
        <dbReference type="ChEBI" id="CHEBI:58210"/>
    </ligand>
</feature>
<organism evidence="9 10">
    <name type="scientific">Fusobacterium necrogenes</name>
    <dbReference type="NCBI Taxonomy" id="858"/>
    <lineage>
        <taxon>Bacteria</taxon>
        <taxon>Fusobacteriati</taxon>
        <taxon>Fusobacteriota</taxon>
        <taxon>Fusobacteriia</taxon>
        <taxon>Fusobacteriales</taxon>
        <taxon>Fusobacteriaceae</taxon>
        <taxon>Fusobacterium</taxon>
    </lineage>
</organism>
<dbReference type="InterPro" id="IPR013785">
    <property type="entry name" value="Aldolase_TIM"/>
</dbReference>
<feature type="binding site" evidence="7">
    <location>
        <position position="234"/>
    </location>
    <ligand>
        <name>FMN</name>
        <dbReference type="ChEBI" id="CHEBI:58210"/>
    </ligand>
</feature>
<dbReference type="EMBL" id="UGGU01000003">
    <property type="protein sequence ID" value="STO31811.1"/>
    <property type="molecule type" value="Genomic_DNA"/>
</dbReference>